<evidence type="ECO:0000256" key="2">
    <source>
        <dbReference type="ARBA" id="ARBA00022527"/>
    </source>
</evidence>
<keyword evidence="2" id="KW-0723">Serine/threonine-protein kinase</keyword>
<keyword evidence="5 14" id="KW-0418">Kinase</keyword>
<dbReference type="PROSITE" id="PS00108">
    <property type="entry name" value="PROTEIN_KINASE_ST"/>
    <property type="match status" value="1"/>
</dbReference>
<sequence>MASGFTTSSDSNQTAATGNSTGFFDRHYEEEGSCGEGAYGQVKKVTHKVDQGKYAMKSVPIHYGKNVRLEKICPALNISIEGVQLNSDPSGDEDEMTREELRLLEKCQSVVQEARLMAKLSHKNVVRYNTSFLERVSRERFSSGYGTGSSSEDDSETNSSGRLEGKEEEQQKERNECCLVFYIQMEKLDTSLASFTLGNLELAVPFNPDIYIQLFGEIVEGVHYLHHMGVLHRDLKPDNILLTRAEHKKYHVKIGDFGAAKLTEMCDSTLRPGEHRGLLYIHVQIVTGEHRG</sequence>
<evidence type="ECO:0000313" key="13">
    <source>
        <dbReference type="Proteomes" id="UP000694888"/>
    </source>
</evidence>
<evidence type="ECO:0000256" key="8">
    <source>
        <dbReference type="ARBA" id="ARBA00037982"/>
    </source>
</evidence>
<evidence type="ECO:0000256" key="3">
    <source>
        <dbReference type="ARBA" id="ARBA00022679"/>
    </source>
</evidence>
<accession>A0ABM1AEL9</accession>
<comment type="similarity">
    <text evidence="8">Belongs to the protein kinase superfamily. Ser/Thr protein kinase family. GCN2 subfamily.</text>
</comment>
<evidence type="ECO:0000256" key="5">
    <source>
        <dbReference type="ARBA" id="ARBA00022777"/>
    </source>
</evidence>
<dbReference type="Proteomes" id="UP000694888">
    <property type="component" value="Unplaced"/>
</dbReference>
<evidence type="ECO:0000256" key="6">
    <source>
        <dbReference type="ARBA" id="ARBA00022840"/>
    </source>
</evidence>
<keyword evidence="13" id="KW-1185">Reference proteome</keyword>
<feature type="region of interest" description="Disordered" evidence="11">
    <location>
        <begin position="1"/>
        <end position="22"/>
    </location>
</feature>
<feature type="non-terminal residue" evidence="14">
    <location>
        <position position="292"/>
    </location>
</feature>
<dbReference type="InterPro" id="IPR000719">
    <property type="entry name" value="Prot_kinase_dom"/>
</dbReference>
<dbReference type="PANTHER" id="PTHR11042:SF160">
    <property type="entry name" value="EUKARYOTIC TRANSLATION INITIATION FACTOR 2-ALPHA KINASE 1"/>
    <property type="match status" value="1"/>
</dbReference>
<keyword evidence="4" id="KW-0547">Nucleotide-binding</keyword>
<evidence type="ECO:0000256" key="9">
    <source>
        <dbReference type="ARBA" id="ARBA00048659"/>
    </source>
</evidence>
<dbReference type="GeneID" id="106013902"/>
<dbReference type="Gene3D" id="1.10.510.10">
    <property type="entry name" value="Transferase(Phosphotransferase) domain 1"/>
    <property type="match status" value="1"/>
</dbReference>
<evidence type="ECO:0000256" key="4">
    <source>
        <dbReference type="ARBA" id="ARBA00022741"/>
    </source>
</evidence>
<evidence type="ECO:0000313" key="14">
    <source>
        <dbReference type="RefSeq" id="XP_012946207.1"/>
    </source>
</evidence>
<evidence type="ECO:0000256" key="7">
    <source>
        <dbReference type="ARBA" id="ARBA00023193"/>
    </source>
</evidence>
<dbReference type="RefSeq" id="XP_012946207.1">
    <property type="nucleotide sequence ID" value="XM_013090753.2"/>
</dbReference>
<keyword evidence="3" id="KW-0808">Transferase</keyword>
<dbReference type="InterPro" id="IPR008271">
    <property type="entry name" value="Ser/Thr_kinase_AS"/>
</dbReference>
<gene>
    <name evidence="14" type="primary">LOC106013902</name>
</gene>
<evidence type="ECO:0000256" key="1">
    <source>
        <dbReference type="ARBA" id="ARBA00012513"/>
    </source>
</evidence>
<dbReference type="PROSITE" id="PS50011">
    <property type="entry name" value="PROTEIN_KINASE_DOM"/>
    <property type="match status" value="1"/>
</dbReference>
<keyword evidence="6" id="KW-0067">ATP-binding</keyword>
<evidence type="ECO:0000259" key="12">
    <source>
        <dbReference type="PROSITE" id="PS50011"/>
    </source>
</evidence>
<reference evidence="14" key="1">
    <citation type="submission" date="2025-08" db="UniProtKB">
        <authorList>
            <consortium name="RefSeq"/>
        </authorList>
    </citation>
    <scope>IDENTIFICATION</scope>
</reference>
<dbReference type="Gene3D" id="3.30.200.20">
    <property type="entry name" value="Phosphorylase Kinase, domain 1"/>
    <property type="match status" value="2"/>
</dbReference>
<keyword evidence="7" id="KW-0652">Protein synthesis inhibitor</keyword>
<protein>
    <recommendedName>
        <fullName evidence="1">non-specific serine/threonine protein kinase</fullName>
        <ecNumber evidence="1">2.7.11.1</ecNumber>
    </recommendedName>
</protein>
<dbReference type="SUPFAM" id="SSF56112">
    <property type="entry name" value="Protein kinase-like (PK-like)"/>
    <property type="match status" value="1"/>
</dbReference>
<dbReference type="Pfam" id="PF00069">
    <property type="entry name" value="Pkinase"/>
    <property type="match status" value="1"/>
</dbReference>
<evidence type="ECO:0000256" key="10">
    <source>
        <dbReference type="ARBA" id="ARBA00048977"/>
    </source>
</evidence>
<comment type="catalytic activity">
    <reaction evidence="9">
        <text>L-threonyl-[protein] + ATP = O-phospho-L-threonyl-[protein] + ADP + H(+)</text>
        <dbReference type="Rhea" id="RHEA:46608"/>
        <dbReference type="Rhea" id="RHEA-COMP:11060"/>
        <dbReference type="Rhea" id="RHEA-COMP:11605"/>
        <dbReference type="ChEBI" id="CHEBI:15378"/>
        <dbReference type="ChEBI" id="CHEBI:30013"/>
        <dbReference type="ChEBI" id="CHEBI:30616"/>
        <dbReference type="ChEBI" id="CHEBI:61977"/>
        <dbReference type="ChEBI" id="CHEBI:456216"/>
        <dbReference type="EC" id="2.7.11.1"/>
    </reaction>
    <physiologicalReaction direction="left-to-right" evidence="9">
        <dbReference type="Rhea" id="RHEA:46609"/>
    </physiologicalReaction>
</comment>
<feature type="domain" description="Protein kinase" evidence="12">
    <location>
        <begin position="28"/>
        <end position="292"/>
    </location>
</feature>
<dbReference type="InterPro" id="IPR050339">
    <property type="entry name" value="CC_SR_Kinase"/>
</dbReference>
<organism evidence="13 14">
    <name type="scientific">Aplysia californica</name>
    <name type="common">California sea hare</name>
    <dbReference type="NCBI Taxonomy" id="6500"/>
    <lineage>
        <taxon>Eukaryota</taxon>
        <taxon>Metazoa</taxon>
        <taxon>Spiralia</taxon>
        <taxon>Lophotrochozoa</taxon>
        <taxon>Mollusca</taxon>
        <taxon>Gastropoda</taxon>
        <taxon>Heterobranchia</taxon>
        <taxon>Euthyneura</taxon>
        <taxon>Tectipleura</taxon>
        <taxon>Aplysiida</taxon>
        <taxon>Aplysioidea</taxon>
        <taxon>Aplysiidae</taxon>
        <taxon>Aplysia</taxon>
    </lineage>
</organism>
<dbReference type="InterPro" id="IPR011009">
    <property type="entry name" value="Kinase-like_dom_sf"/>
</dbReference>
<dbReference type="PANTHER" id="PTHR11042">
    <property type="entry name" value="EUKARYOTIC TRANSLATION INITIATION FACTOR 2-ALPHA KINASE EIF2-ALPHA KINASE -RELATED"/>
    <property type="match status" value="1"/>
</dbReference>
<name>A0ABM1AEL9_APLCA</name>
<dbReference type="SMART" id="SM00220">
    <property type="entry name" value="S_TKc"/>
    <property type="match status" value="1"/>
</dbReference>
<proteinExistence type="inferred from homology"/>
<dbReference type="GO" id="GO:0016301">
    <property type="term" value="F:kinase activity"/>
    <property type="evidence" value="ECO:0007669"/>
    <property type="project" value="UniProtKB-KW"/>
</dbReference>
<dbReference type="EC" id="2.7.11.1" evidence="1"/>
<evidence type="ECO:0000256" key="11">
    <source>
        <dbReference type="SAM" id="MobiDB-lite"/>
    </source>
</evidence>
<feature type="region of interest" description="Disordered" evidence="11">
    <location>
        <begin position="141"/>
        <end position="170"/>
    </location>
</feature>
<comment type="catalytic activity">
    <reaction evidence="10">
        <text>L-seryl-[protein] + ATP = O-phospho-L-seryl-[protein] + ADP + H(+)</text>
        <dbReference type="Rhea" id="RHEA:17989"/>
        <dbReference type="Rhea" id="RHEA-COMP:9863"/>
        <dbReference type="Rhea" id="RHEA-COMP:11604"/>
        <dbReference type="ChEBI" id="CHEBI:15378"/>
        <dbReference type="ChEBI" id="CHEBI:29999"/>
        <dbReference type="ChEBI" id="CHEBI:30616"/>
        <dbReference type="ChEBI" id="CHEBI:83421"/>
        <dbReference type="ChEBI" id="CHEBI:456216"/>
        <dbReference type="EC" id="2.7.11.1"/>
    </reaction>
    <physiologicalReaction direction="left-to-right" evidence="10">
        <dbReference type="Rhea" id="RHEA:17990"/>
    </physiologicalReaction>
</comment>